<dbReference type="InterPro" id="IPR017850">
    <property type="entry name" value="Alkaline_phosphatase_core_sf"/>
</dbReference>
<name>A0A7J6M651_PEROL</name>
<dbReference type="AlphaFoldDB" id="A0A7J6M651"/>
<feature type="chain" id="PRO_5036205443" description="Ectonucleotide pyrophosphatase phosphodiesterase" evidence="1">
    <location>
        <begin position="24"/>
        <end position="321"/>
    </location>
</feature>
<dbReference type="PANTHER" id="PTHR10151">
    <property type="entry name" value="ECTONUCLEOTIDE PYROPHOSPHATASE/PHOSPHODIESTERASE"/>
    <property type="match status" value="1"/>
</dbReference>
<dbReference type="SUPFAM" id="SSF53649">
    <property type="entry name" value="Alkaline phosphatase-like"/>
    <property type="match status" value="1"/>
</dbReference>
<dbReference type="Proteomes" id="UP000572268">
    <property type="component" value="Unassembled WGS sequence"/>
</dbReference>
<dbReference type="EMBL" id="JABAHT010000062">
    <property type="protein sequence ID" value="KAF4666997.1"/>
    <property type="molecule type" value="Genomic_DNA"/>
</dbReference>
<dbReference type="OrthoDB" id="4062651at2759"/>
<evidence type="ECO:0000313" key="5">
    <source>
        <dbReference type="Proteomes" id="UP000572268"/>
    </source>
</evidence>
<feature type="signal peptide" evidence="1">
    <location>
        <begin position="1"/>
        <end position="23"/>
    </location>
</feature>
<evidence type="ECO:0000313" key="2">
    <source>
        <dbReference type="EMBL" id="KAF4666997.1"/>
    </source>
</evidence>
<evidence type="ECO:0008006" key="6">
    <source>
        <dbReference type="Google" id="ProtNLM"/>
    </source>
</evidence>
<dbReference type="Proteomes" id="UP000570595">
    <property type="component" value="Unassembled WGS sequence"/>
</dbReference>
<gene>
    <name evidence="3" type="ORF">FOL46_001855</name>
    <name evidence="2" type="ORF">FOZ61_008965</name>
</gene>
<sequence length="321" mass="35756">MPALLRCALFYLITLIGVHGAIARANEWPNGKFKRAIIIGIDGLGGHYFANTSDDQAPFLRSMVDSPQACYNFLARAGYPLTSAANWATILTGMTPSETGILDNQWDVLDLDPKYLTQKGVPPVSGRGRLPPTVFKIAKKRNKNIRTALVHSWLWLGRLADENVDHTFHGGNDADHRTARDLVEQIKSQNPPDLSFIQLSWVDNAGHSSYWGSDKYYRSLKLVDGLVKNIHDALQEKMLLTETLIVITSDHGGYGSGHTLWMRPTAQVPVIFFSPSRSMKEPGKKGWDGWLDIKDVAPTVLGAMGIRVTRFQRGRDLSSRF</sequence>
<reference evidence="4 5" key="1">
    <citation type="submission" date="2020-04" db="EMBL/GenBank/DDBJ databases">
        <title>Perkinsus olseni comparative genomics.</title>
        <authorList>
            <person name="Bogema D.R."/>
        </authorList>
    </citation>
    <scope>NUCLEOTIDE SEQUENCE [LARGE SCALE GENOMIC DNA]</scope>
    <source>
        <strain evidence="2">ATCC PRA-179</strain>
        <strain evidence="3">ATCC PRA-31</strain>
    </source>
</reference>
<proteinExistence type="predicted"/>
<dbReference type="EMBL" id="JABANN010000155">
    <property type="protein sequence ID" value="KAF4668678.1"/>
    <property type="molecule type" value="Genomic_DNA"/>
</dbReference>
<dbReference type="InterPro" id="IPR002591">
    <property type="entry name" value="Phosphodiest/P_Trfase"/>
</dbReference>
<keyword evidence="1" id="KW-0732">Signal</keyword>
<evidence type="ECO:0000313" key="3">
    <source>
        <dbReference type="EMBL" id="KAF4668678.1"/>
    </source>
</evidence>
<protein>
    <recommendedName>
        <fullName evidence="6">Ectonucleotide pyrophosphatase phosphodiesterase</fullName>
    </recommendedName>
</protein>
<dbReference type="Gene3D" id="3.40.720.10">
    <property type="entry name" value="Alkaline Phosphatase, subunit A"/>
    <property type="match status" value="1"/>
</dbReference>
<accession>A0A7J6M651</accession>
<dbReference type="GO" id="GO:0016787">
    <property type="term" value="F:hydrolase activity"/>
    <property type="evidence" value="ECO:0007669"/>
    <property type="project" value="UniProtKB-ARBA"/>
</dbReference>
<dbReference type="Pfam" id="PF01663">
    <property type="entry name" value="Phosphodiest"/>
    <property type="match status" value="1"/>
</dbReference>
<evidence type="ECO:0000256" key="1">
    <source>
        <dbReference type="SAM" id="SignalP"/>
    </source>
</evidence>
<comment type="caution">
    <text evidence="2">The sequence shown here is derived from an EMBL/GenBank/DDBJ whole genome shotgun (WGS) entry which is preliminary data.</text>
</comment>
<organism evidence="2 4">
    <name type="scientific">Perkinsus olseni</name>
    <name type="common">Perkinsus atlanticus</name>
    <dbReference type="NCBI Taxonomy" id="32597"/>
    <lineage>
        <taxon>Eukaryota</taxon>
        <taxon>Sar</taxon>
        <taxon>Alveolata</taxon>
        <taxon>Perkinsozoa</taxon>
        <taxon>Perkinsea</taxon>
        <taxon>Perkinsida</taxon>
        <taxon>Perkinsidae</taxon>
        <taxon>Perkinsus</taxon>
    </lineage>
</organism>
<dbReference type="PANTHER" id="PTHR10151:SF120">
    <property type="entry name" value="BIS(5'-ADENOSYL)-TRIPHOSPHATASE"/>
    <property type="match status" value="1"/>
</dbReference>
<evidence type="ECO:0000313" key="4">
    <source>
        <dbReference type="Proteomes" id="UP000570595"/>
    </source>
</evidence>